<dbReference type="EMBL" id="JBHULC010000003">
    <property type="protein sequence ID" value="MFD2519542.1"/>
    <property type="molecule type" value="Genomic_DNA"/>
</dbReference>
<proteinExistence type="predicted"/>
<dbReference type="Proteomes" id="UP001597510">
    <property type="component" value="Unassembled WGS sequence"/>
</dbReference>
<comment type="caution">
    <text evidence="1">The sequence shown here is derived from an EMBL/GenBank/DDBJ whole genome shotgun (WGS) entry which is preliminary data.</text>
</comment>
<accession>A0ABW5J2G9</accession>
<organism evidence="1 2">
    <name type="scientific">Emticicia soli</name>
    <dbReference type="NCBI Taxonomy" id="2027878"/>
    <lineage>
        <taxon>Bacteria</taxon>
        <taxon>Pseudomonadati</taxon>
        <taxon>Bacteroidota</taxon>
        <taxon>Cytophagia</taxon>
        <taxon>Cytophagales</taxon>
        <taxon>Leadbetterellaceae</taxon>
        <taxon>Emticicia</taxon>
    </lineage>
</organism>
<evidence type="ECO:0000313" key="1">
    <source>
        <dbReference type="EMBL" id="MFD2519542.1"/>
    </source>
</evidence>
<evidence type="ECO:0000313" key="2">
    <source>
        <dbReference type="Proteomes" id="UP001597510"/>
    </source>
</evidence>
<gene>
    <name evidence="1" type="ORF">ACFSR2_01520</name>
</gene>
<name>A0ABW5J2G9_9BACT</name>
<sequence length="335" mass="35412">MKQITYIFKSSLSTFLMFFVTVVAFGQNSITIYPAHTVAESSVGDNIAIRSSSPYAGIHGTRYGGSFEAKTAVLSNDPLFRIGAGGYYSPINYYFEKASIIFKASQNWTSSGAGSKITFLTTANNNNVAAERMVIDNNGNVSIGFTIPDAKLHILHNSSGATPHLHLESNGTNSSILKASSTTGNSWENHFLSGSTAGTNLVYWTNSANSATPLILTGEGDALIERNTSIGGFTSLGGNTAPKIKMKELSATTSPTAGGVAIVNHGLTQAKILSVSILVNASSGKDFPPSFESSTTPGFQYFYHITSGAIVVENSNGNHANIAGRPARILITYKE</sequence>
<protein>
    <submittedName>
        <fullName evidence="1">Uncharacterized protein</fullName>
    </submittedName>
</protein>
<reference evidence="2" key="1">
    <citation type="journal article" date="2019" name="Int. J. Syst. Evol. Microbiol.">
        <title>The Global Catalogue of Microorganisms (GCM) 10K type strain sequencing project: providing services to taxonomists for standard genome sequencing and annotation.</title>
        <authorList>
            <consortium name="The Broad Institute Genomics Platform"/>
            <consortium name="The Broad Institute Genome Sequencing Center for Infectious Disease"/>
            <person name="Wu L."/>
            <person name="Ma J."/>
        </authorList>
    </citation>
    <scope>NUCLEOTIDE SEQUENCE [LARGE SCALE GENOMIC DNA]</scope>
    <source>
        <strain evidence="2">KCTC 52344</strain>
    </source>
</reference>
<dbReference type="RefSeq" id="WP_340236701.1">
    <property type="nucleotide sequence ID" value="NZ_JBBEWC010000006.1"/>
</dbReference>
<keyword evidence="2" id="KW-1185">Reference proteome</keyword>